<dbReference type="GO" id="GO:0000166">
    <property type="term" value="F:nucleotide binding"/>
    <property type="evidence" value="ECO:0007669"/>
    <property type="project" value="UniProtKB-KW"/>
</dbReference>
<evidence type="ECO:0000256" key="3">
    <source>
        <dbReference type="ARBA" id="ARBA00022679"/>
    </source>
</evidence>
<accession>A0A8S5L5Y2</accession>
<dbReference type="RefSeq" id="YP_010770470.1">
    <property type="nucleotide sequence ID" value="NC_074278.1"/>
</dbReference>
<evidence type="ECO:0000313" key="12">
    <source>
        <dbReference type="Proteomes" id="UP000680586"/>
    </source>
</evidence>
<keyword evidence="9" id="KW-0479">Metal-binding</keyword>
<evidence type="ECO:0000313" key="11">
    <source>
        <dbReference type="EMBL" id="DAD52802.1"/>
    </source>
</evidence>
<dbReference type="InterPro" id="IPR007096">
    <property type="entry name" value="RNA-dir_Rpol_cat_phage"/>
</dbReference>
<gene>
    <name evidence="11" type="primary">SRR7976327_2_3</name>
</gene>
<evidence type="ECO:0000256" key="4">
    <source>
        <dbReference type="ARBA" id="ARBA00022695"/>
    </source>
</evidence>
<comment type="catalytic activity">
    <reaction evidence="8">
        <text>RNA(n) + a ribonucleoside 5'-triphosphate = RNA(n+1) + diphosphate</text>
        <dbReference type="Rhea" id="RHEA:21248"/>
        <dbReference type="Rhea" id="RHEA-COMP:14527"/>
        <dbReference type="Rhea" id="RHEA-COMP:17342"/>
        <dbReference type="ChEBI" id="CHEBI:33019"/>
        <dbReference type="ChEBI" id="CHEBI:61557"/>
        <dbReference type="ChEBI" id="CHEBI:140395"/>
        <dbReference type="EC" id="2.7.7.48"/>
    </reaction>
</comment>
<feature type="domain" description="RdRp catalytic" evidence="10">
    <location>
        <begin position="336"/>
        <end position="484"/>
    </location>
</feature>
<keyword evidence="2 11" id="KW-0696">RNA-directed RNA polymerase</keyword>
<keyword evidence="4" id="KW-0548">Nucleotidyltransferase</keyword>
<evidence type="ECO:0000256" key="7">
    <source>
        <dbReference type="ARBA" id="ARBA00030248"/>
    </source>
</evidence>
<dbReference type="Proteomes" id="UP000680586">
    <property type="component" value="Segment"/>
</dbReference>
<dbReference type="EMBL" id="BK014210">
    <property type="protein sequence ID" value="DAD52802.1"/>
    <property type="molecule type" value="Genomic_RNA"/>
</dbReference>
<evidence type="ECO:0000256" key="1">
    <source>
        <dbReference type="ARBA" id="ARBA00012494"/>
    </source>
</evidence>
<protein>
    <recommendedName>
        <fullName evidence="1">RNA-directed RNA polymerase</fullName>
        <ecNumber evidence="1">2.7.7.48</ecNumber>
    </recommendedName>
    <alternativeName>
        <fullName evidence="7">RNA replicase beta chain</fullName>
    </alternativeName>
</protein>
<dbReference type="EC" id="2.7.7.48" evidence="1"/>
<dbReference type="GO" id="GO:0046872">
    <property type="term" value="F:metal ion binding"/>
    <property type="evidence" value="ECO:0007669"/>
    <property type="project" value="UniProtKB-KW"/>
</dbReference>
<dbReference type="PROSITE" id="PS50522">
    <property type="entry name" value="RDRP_PHAGE"/>
    <property type="match status" value="1"/>
</dbReference>
<evidence type="ECO:0000259" key="10">
    <source>
        <dbReference type="PROSITE" id="PS50522"/>
    </source>
</evidence>
<evidence type="ECO:0000256" key="8">
    <source>
        <dbReference type="ARBA" id="ARBA00048744"/>
    </source>
</evidence>
<feature type="binding site" evidence="9">
    <location>
        <position position="351"/>
    </location>
    <ligand>
        <name>Mg(2+)</name>
        <dbReference type="ChEBI" id="CHEBI:18420"/>
        <label>2</label>
    </ligand>
</feature>
<comment type="cofactor">
    <cofactor evidence="9">
        <name>Mg(2+)</name>
        <dbReference type="ChEBI" id="CHEBI:18420"/>
    </cofactor>
    <text evidence="9">Binds 2 Mg(2+) per subunit.</text>
</comment>
<dbReference type="GeneID" id="80399803"/>
<sequence>MLKSHVEAIVSIYEALFEDLTYALPQLKADLQTDLDRLRRTARSRGITTFVVDLPLIGKHLDRCLAKGQLLPAVLPLMGKRKGSEYPKFLGGLYELIFGVDGSLKNDANVEAIIFLRQVFYLCKKVPLTFSETALRTSVRQLVEEDAVLPEPDGFWLENNPPTCMARVTFSGFSRSRYYRQKVCAEGNPSPAYAVLGCLDVVSKLLNASLGDYNPREWRFRHGPGAISQASGTVNKYHWYGWSEALESVYPIADHGFHNHASWAGSTLSIGLDDQYVPTSRLVAVPKTYEKPRLIAAEPSENQFCQQNLWRYFRTRSILGWIGDFVRFNDQSLNQSLCRKGSIDGKLCTIDLSSASDRVSCHAVGNFFRSNLGLLNALRATRTRMLKQRLDQSLPEVLNLKKFSTMGSACTFPVESLIFLGVALSSVLVKRELAPTLKNIKSLEGEVAVFGDDIIIPSDCRELCQITLESLDFKVNSDKSFSEGFFRESCGLDAYKGVDVTPIYLHELWPDTPESIVSLVDTANNFYSLFYLQVAKRIESTLPSSLMTVSVDSGILGFKSRVGTRFPRKRWNTALQRDEVRGLALSSTARTTSPEDDSLLLQYFTEAPSPYESWTAGVRENPHLKLKMRWVDISECVSSTDS</sequence>
<dbReference type="GO" id="GO:0039694">
    <property type="term" value="P:viral RNA genome replication"/>
    <property type="evidence" value="ECO:0007669"/>
    <property type="project" value="InterPro"/>
</dbReference>
<evidence type="ECO:0000256" key="5">
    <source>
        <dbReference type="ARBA" id="ARBA00022741"/>
    </source>
</evidence>
<dbReference type="GO" id="GO:0003968">
    <property type="term" value="F:RNA-directed RNA polymerase activity"/>
    <property type="evidence" value="ECO:0007669"/>
    <property type="project" value="UniProtKB-KW"/>
</dbReference>
<proteinExistence type="predicted"/>
<keyword evidence="5" id="KW-0547">Nucleotide-binding</keyword>
<dbReference type="Pfam" id="PF03431">
    <property type="entry name" value="RNA_replicase_B"/>
    <property type="match status" value="1"/>
</dbReference>
<keyword evidence="9" id="KW-0460">Magnesium</keyword>
<keyword evidence="12" id="KW-1185">Reference proteome</keyword>
<evidence type="ECO:0000256" key="2">
    <source>
        <dbReference type="ARBA" id="ARBA00022484"/>
    </source>
</evidence>
<feature type="binding site" evidence="9">
    <location>
        <position position="452"/>
    </location>
    <ligand>
        <name>Mg(2+)</name>
        <dbReference type="ChEBI" id="CHEBI:18420"/>
        <label>2</label>
    </ligand>
</feature>
<name>A0A8S5L5Y2_9VIRU</name>
<dbReference type="KEGG" id="vg:80399803"/>
<evidence type="ECO:0000256" key="6">
    <source>
        <dbReference type="ARBA" id="ARBA00022953"/>
    </source>
</evidence>
<keyword evidence="6" id="KW-0693">Viral RNA replication</keyword>
<dbReference type="InterPro" id="IPR005093">
    <property type="entry name" value="RNArep_beta"/>
</dbReference>
<feature type="binding site" evidence="9">
    <location>
        <position position="453"/>
    </location>
    <ligand>
        <name>Mg(2+)</name>
        <dbReference type="ChEBI" id="CHEBI:18420"/>
        <label>2</label>
    </ligand>
</feature>
<keyword evidence="3" id="KW-0808">Transferase</keyword>
<organism evidence="11 12">
    <name type="scientific">ssRNA phage SRR7976327_2</name>
    <dbReference type="NCBI Taxonomy" id="2786731"/>
    <lineage>
        <taxon>Viruses</taxon>
        <taxon>Riboviria</taxon>
        <taxon>Orthornavirae</taxon>
        <taxon>Lenarviricota</taxon>
        <taxon>Leviviricetes</taxon>
        <taxon>Timlovirales</taxon>
        <taxon>Steitzviridae</taxon>
        <taxon>Bicehmovirus</taxon>
        <taxon>Bicehmovirus pelenecus</taxon>
    </lineage>
</organism>
<evidence type="ECO:0000256" key="9">
    <source>
        <dbReference type="PIRSR" id="PIRSR605093-1"/>
    </source>
</evidence>
<reference evidence="11 12" key="1">
    <citation type="submission" date="2020-09" db="EMBL/GenBank/DDBJ databases">
        <title>Leviviricetes taxonomy.</title>
        <authorList>
            <person name="Stockdale S.R."/>
            <person name="Callanan J."/>
            <person name="Adriaenssens E.M."/>
            <person name="Kuhn J.H."/>
            <person name="Rumnieks J."/>
            <person name="Shkoporov A."/>
            <person name="Draper L.A."/>
            <person name="Ross P."/>
            <person name="Hill C."/>
        </authorList>
    </citation>
    <scope>NUCLEOTIDE SEQUENCE [LARGE SCALE GENOMIC DNA]</scope>
</reference>